<feature type="compositionally biased region" description="Polar residues" evidence="1">
    <location>
        <begin position="404"/>
        <end position="416"/>
    </location>
</feature>
<keyword evidence="2" id="KW-1133">Transmembrane helix</keyword>
<name>A0AAV5VN34_9BILA</name>
<feature type="transmembrane region" description="Helical" evidence="2">
    <location>
        <begin position="55"/>
        <end position="80"/>
    </location>
</feature>
<evidence type="ECO:0000256" key="1">
    <source>
        <dbReference type="SAM" id="MobiDB-lite"/>
    </source>
</evidence>
<dbReference type="AlphaFoldDB" id="A0AAV5VN34"/>
<comment type="caution">
    <text evidence="3">The sequence shown here is derived from an EMBL/GenBank/DDBJ whole genome shotgun (WGS) entry which is preliminary data.</text>
</comment>
<feature type="compositionally biased region" description="Low complexity" evidence="1">
    <location>
        <begin position="299"/>
        <end position="316"/>
    </location>
</feature>
<feature type="compositionally biased region" description="Polar residues" evidence="1">
    <location>
        <begin position="331"/>
        <end position="342"/>
    </location>
</feature>
<sequence>YFIPLFWKLKSVPATPSWALIVCLIECFFGIFCFCLNILHFSIYLPSYPEKGVPLFVLFVTLFQLSVFFAFKVLFVISIVERRARLLQLQLIFQYTTCVFLLLDASFALSADFGGFDEQILYADRNPLLIRIVAFASLVFFVIQIFLRMATVQVYNFMNDTRIFRTALYNCSWRYRKKIFFSYCSIQHEEMKVERERKIIEEGLIRVKRDTEQKFRDIQQKNNITQIAIQIDGDDEDERVLNPSVRHQVNLDDYLPLMPDRRGQGLPAIHVQPASPRQSRKRNHRRRIVTGGGKIIRFSASKTPKSSTSSTVSTSHRSIHSPCPSLEGMGSLSTATSPTIVHSTSPSRLSFSPSSRPHSSRRGSFTGQVGRKLPIVHRDLSPSSSFRDSLSHHSPGGSRRQSESHYSPSRKGSVSSGLEIDTGSITGRKASPSPRKKTIAGPSDYVPVRKDTLGGFALFRAPGGIPVSVTVSDETVHVHPVSLQDSGLVEHDTVPPMEPVHHHGRKLTVSPTPGRKRRMSLSLSPTISPARRLLSPGVPLLGNYDGLEDQYTMPDVDIRLDEPPVYSNHVGATPTSTVFPNGPPPKHTRSILFVDTNRSRSQRPPNLHPLS</sequence>
<reference evidence="3" key="1">
    <citation type="submission" date="2023-10" db="EMBL/GenBank/DDBJ databases">
        <title>Genome assembly of Pristionchus species.</title>
        <authorList>
            <person name="Yoshida K."/>
            <person name="Sommer R.J."/>
        </authorList>
    </citation>
    <scope>NUCLEOTIDE SEQUENCE</scope>
    <source>
        <strain evidence="3">RS5133</strain>
    </source>
</reference>
<accession>A0AAV5VN34</accession>
<feature type="non-terminal residue" evidence="3">
    <location>
        <position position="1"/>
    </location>
</feature>
<dbReference type="EMBL" id="BTSY01000003">
    <property type="protein sequence ID" value="GMT19452.1"/>
    <property type="molecule type" value="Genomic_DNA"/>
</dbReference>
<feature type="transmembrane region" description="Helical" evidence="2">
    <location>
        <begin position="18"/>
        <end position="43"/>
    </location>
</feature>
<protein>
    <recommendedName>
        <fullName evidence="5">G protein-coupled receptor</fullName>
    </recommendedName>
</protein>
<keyword evidence="4" id="KW-1185">Reference proteome</keyword>
<feature type="transmembrane region" description="Helical" evidence="2">
    <location>
        <begin position="128"/>
        <end position="147"/>
    </location>
</feature>
<dbReference type="InterPro" id="IPR051828">
    <property type="entry name" value="HAD-like_hydrolase_domain"/>
</dbReference>
<dbReference type="GO" id="GO:0005634">
    <property type="term" value="C:nucleus"/>
    <property type="evidence" value="ECO:0007669"/>
    <property type="project" value="TreeGrafter"/>
</dbReference>
<evidence type="ECO:0000313" key="3">
    <source>
        <dbReference type="EMBL" id="GMT19452.1"/>
    </source>
</evidence>
<feature type="region of interest" description="Disordered" evidence="1">
    <location>
        <begin position="495"/>
        <end position="520"/>
    </location>
</feature>
<feature type="region of interest" description="Disordered" evidence="1">
    <location>
        <begin position="266"/>
        <end position="446"/>
    </location>
</feature>
<organism evidence="3 4">
    <name type="scientific">Pristionchus fissidentatus</name>
    <dbReference type="NCBI Taxonomy" id="1538716"/>
    <lineage>
        <taxon>Eukaryota</taxon>
        <taxon>Metazoa</taxon>
        <taxon>Ecdysozoa</taxon>
        <taxon>Nematoda</taxon>
        <taxon>Chromadorea</taxon>
        <taxon>Rhabditida</taxon>
        <taxon>Rhabditina</taxon>
        <taxon>Diplogasteromorpha</taxon>
        <taxon>Diplogasteroidea</taxon>
        <taxon>Neodiplogasteridae</taxon>
        <taxon>Pristionchus</taxon>
    </lineage>
</organism>
<proteinExistence type="predicted"/>
<evidence type="ECO:0000256" key="2">
    <source>
        <dbReference type="SAM" id="Phobius"/>
    </source>
</evidence>
<dbReference type="PANTHER" id="PTHR46191:SF2">
    <property type="entry name" value="HALOACID DEHALOGENASE-LIKE HYDROLASE DOMAIN-CONTAINING PROTEIN 3"/>
    <property type="match status" value="1"/>
</dbReference>
<dbReference type="PANTHER" id="PTHR46191">
    <property type="match status" value="1"/>
</dbReference>
<feature type="compositionally biased region" description="Basic residues" evidence="1">
    <location>
        <begin position="278"/>
        <end position="288"/>
    </location>
</feature>
<feature type="compositionally biased region" description="Low complexity" evidence="1">
    <location>
        <begin position="343"/>
        <end position="357"/>
    </location>
</feature>
<gene>
    <name evidence="3" type="ORF">PFISCL1PPCAC_10749</name>
</gene>
<feature type="compositionally biased region" description="Low complexity" evidence="1">
    <location>
        <begin position="381"/>
        <end position="395"/>
    </location>
</feature>
<keyword evidence="2" id="KW-0472">Membrane</keyword>
<dbReference type="Proteomes" id="UP001432322">
    <property type="component" value="Unassembled WGS sequence"/>
</dbReference>
<keyword evidence="2" id="KW-0812">Transmembrane</keyword>
<evidence type="ECO:0008006" key="5">
    <source>
        <dbReference type="Google" id="ProtNLM"/>
    </source>
</evidence>
<evidence type="ECO:0000313" key="4">
    <source>
        <dbReference type="Proteomes" id="UP001432322"/>
    </source>
</evidence>
<feature type="transmembrane region" description="Helical" evidence="2">
    <location>
        <begin position="92"/>
        <end position="116"/>
    </location>
</feature>